<evidence type="ECO:0000313" key="2">
    <source>
        <dbReference type="EMBL" id="KDR69898.1"/>
    </source>
</evidence>
<feature type="compositionally biased region" description="Polar residues" evidence="1">
    <location>
        <begin position="79"/>
        <end position="92"/>
    </location>
</feature>
<evidence type="ECO:0000256" key="1">
    <source>
        <dbReference type="SAM" id="MobiDB-lite"/>
    </source>
</evidence>
<feature type="region of interest" description="Disordered" evidence="1">
    <location>
        <begin position="69"/>
        <end position="97"/>
    </location>
</feature>
<sequence>MRRHSRSLTLRTPFSPLTAHCTAWKRLPASRSTHMWDATLGSIVWHGKKVEPDSPSPLYGGKGKESEFGDGVTWGLSPTPATSQSPPITRASTPGVDGVNATVAEGYRWEMGTRELGTTFWVSGAGGSYRWSGPRDIE</sequence>
<evidence type="ECO:0000313" key="3">
    <source>
        <dbReference type="Proteomes" id="UP000027222"/>
    </source>
</evidence>
<dbReference type="EMBL" id="KL142400">
    <property type="protein sequence ID" value="KDR69898.1"/>
    <property type="molecule type" value="Genomic_DNA"/>
</dbReference>
<keyword evidence="3" id="KW-1185">Reference proteome</keyword>
<dbReference type="HOGENOM" id="CLU_1855405_0_0_1"/>
<organism evidence="2 3">
    <name type="scientific">Galerina marginata (strain CBS 339.88)</name>
    <dbReference type="NCBI Taxonomy" id="685588"/>
    <lineage>
        <taxon>Eukaryota</taxon>
        <taxon>Fungi</taxon>
        <taxon>Dikarya</taxon>
        <taxon>Basidiomycota</taxon>
        <taxon>Agaricomycotina</taxon>
        <taxon>Agaricomycetes</taxon>
        <taxon>Agaricomycetidae</taxon>
        <taxon>Agaricales</taxon>
        <taxon>Agaricineae</taxon>
        <taxon>Strophariaceae</taxon>
        <taxon>Galerina</taxon>
    </lineage>
</organism>
<dbReference type="AlphaFoldDB" id="A0A067SSY7"/>
<protein>
    <submittedName>
        <fullName evidence="2">Uncharacterized protein</fullName>
    </submittedName>
</protein>
<reference evidence="3" key="1">
    <citation type="journal article" date="2014" name="Proc. Natl. Acad. Sci. U.S.A.">
        <title>Extensive sampling of basidiomycete genomes demonstrates inadequacy of the white-rot/brown-rot paradigm for wood decay fungi.</title>
        <authorList>
            <person name="Riley R."/>
            <person name="Salamov A.A."/>
            <person name="Brown D.W."/>
            <person name="Nagy L.G."/>
            <person name="Floudas D."/>
            <person name="Held B.W."/>
            <person name="Levasseur A."/>
            <person name="Lombard V."/>
            <person name="Morin E."/>
            <person name="Otillar R."/>
            <person name="Lindquist E.A."/>
            <person name="Sun H."/>
            <person name="LaButti K.M."/>
            <person name="Schmutz J."/>
            <person name="Jabbour D."/>
            <person name="Luo H."/>
            <person name="Baker S.E."/>
            <person name="Pisabarro A.G."/>
            <person name="Walton J.D."/>
            <person name="Blanchette R.A."/>
            <person name="Henrissat B."/>
            <person name="Martin F."/>
            <person name="Cullen D."/>
            <person name="Hibbett D.S."/>
            <person name="Grigoriev I.V."/>
        </authorList>
    </citation>
    <scope>NUCLEOTIDE SEQUENCE [LARGE SCALE GENOMIC DNA]</scope>
    <source>
        <strain evidence="3">CBS 339.88</strain>
    </source>
</reference>
<accession>A0A067SSY7</accession>
<proteinExistence type="predicted"/>
<dbReference type="Proteomes" id="UP000027222">
    <property type="component" value="Unassembled WGS sequence"/>
</dbReference>
<name>A0A067SSY7_GALM3</name>
<gene>
    <name evidence="2" type="ORF">GALMADRAFT_145277</name>
</gene>